<name>A0A4R7DA88_9SPHI</name>
<evidence type="ECO:0000313" key="2">
    <source>
        <dbReference type="Proteomes" id="UP000294752"/>
    </source>
</evidence>
<organism evidence="1 2">
    <name type="scientific">Sphingobacterium paludis</name>
    <dbReference type="NCBI Taxonomy" id="1476465"/>
    <lineage>
        <taxon>Bacteria</taxon>
        <taxon>Pseudomonadati</taxon>
        <taxon>Bacteroidota</taxon>
        <taxon>Sphingobacteriia</taxon>
        <taxon>Sphingobacteriales</taxon>
        <taxon>Sphingobacteriaceae</taxon>
        <taxon>Sphingobacterium</taxon>
    </lineage>
</organism>
<comment type="caution">
    <text evidence="1">The sequence shown here is derived from an EMBL/GenBank/DDBJ whole genome shotgun (WGS) entry which is preliminary data.</text>
</comment>
<reference evidence="1 2" key="1">
    <citation type="submission" date="2019-03" db="EMBL/GenBank/DDBJ databases">
        <title>Genomic Encyclopedia of Type Strains, Phase III (KMG-III): the genomes of soil and plant-associated and newly described type strains.</title>
        <authorList>
            <person name="Whitman W."/>
        </authorList>
    </citation>
    <scope>NUCLEOTIDE SEQUENCE [LARGE SCALE GENOMIC DNA]</scope>
    <source>
        <strain evidence="1 2">CGMCC 1.12801</strain>
    </source>
</reference>
<protein>
    <submittedName>
        <fullName evidence="1">Uncharacterized protein</fullName>
    </submittedName>
</protein>
<dbReference type="Proteomes" id="UP000294752">
    <property type="component" value="Unassembled WGS sequence"/>
</dbReference>
<keyword evidence="2" id="KW-1185">Reference proteome</keyword>
<sequence>MLTCTVYTVFTLSHKAFDVLAHFRWLALRRVSFEPLHLVVGRSFFCIFTKKHMLLQTLEQEVDNTRKCLRDILQKVTHFKLAADSRKMDILRLFVLRRAWRHGNFMTDS</sequence>
<dbReference type="EMBL" id="SNZV01000001">
    <property type="protein sequence ID" value="TDS17302.1"/>
    <property type="molecule type" value="Genomic_DNA"/>
</dbReference>
<dbReference type="AlphaFoldDB" id="A0A4R7DA88"/>
<evidence type="ECO:0000313" key="1">
    <source>
        <dbReference type="EMBL" id="TDS17302.1"/>
    </source>
</evidence>
<proteinExistence type="predicted"/>
<accession>A0A4R7DA88</accession>
<gene>
    <name evidence="1" type="ORF">B0I21_101166</name>
</gene>